<sequence>MSKEAQINLRDTMVTALAEAVRMDVLTQVEAMAACSDACAAIIATMIPEANHAEALDIVIEKLPRQVKAHADQVAAYRKARSN</sequence>
<dbReference type="Proteomes" id="UP000278081">
    <property type="component" value="Unassembled WGS sequence"/>
</dbReference>
<dbReference type="RefSeq" id="WP_126908952.1">
    <property type="nucleotide sequence ID" value="NZ_ML133755.1"/>
</dbReference>
<evidence type="ECO:0000313" key="2">
    <source>
        <dbReference type="Proteomes" id="UP000278081"/>
    </source>
</evidence>
<gene>
    <name evidence="1" type="ORF">EFR84_11255</name>
</gene>
<organism evidence="1 2">
    <name type="scientific">Rhizobium chutanense</name>
    <dbReference type="NCBI Taxonomy" id="2035448"/>
    <lineage>
        <taxon>Bacteria</taxon>
        <taxon>Pseudomonadati</taxon>
        <taxon>Pseudomonadota</taxon>
        <taxon>Alphaproteobacteria</taxon>
        <taxon>Hyphomicrobiales</taxon>
        <taxon>Rhizobiaceae</taxon>
        <taxon>Rhizobium/Agrobacterium group</taxon>
        <taxon>Rhizobium</taxon>
    </lineage>
</organism>
<reference evidence="1 2" key="1">
    <citation type="submission" date="2018-11" db="EMBL/GenBank/DDBJ databases">
        <title>Rhizobium chutanense sp. nov., isolated from root nodules of Phaseolus vulgaris in China.</title>
        <authorList>
            <person name="Huo Y."/>
        </authorList>
    </citation>
    <scope>NUCLEOTIDE SEQUENCE [LARGE SCALE GENOMIC DNA]</scope>
    <source>
        <strain evidence="1 2">C16</strain>
    </source>
</reference>
<evidence type="ECO:0000313" key="1">
    <source>
        <dbReference type="EMBL" id="RUM06771.1"/>
    </source>
</evidence>
<accession>A0A3S0S2F3</accession>
<proteinExistence type="predicted"/>
<dbReference type="EMBL" id="RJTJ01000008">
    <property type="protein sequence ID" value="RUM06771.1"/>
    <property type="molecule type" value="Genomic_DNA"/>
</dbReference>
<name>A0A3S0S2F3_9HYPH</name>
<comment type="caution">
    <text evidence="1">The sequence shown here is derived from an EMBL/GenBank/DDBJ whole genome shotgun (WGS) entry which is preliminary data.</text>
</comment>
<dbReference type="AlphaFoldDB" id="A0A3S0S2F3"/>
<protein>
    <submittedName>
        <fullName evidence="1">Uncharacterized protein</fullName>
    </submittedName>
</protein>